<sequence length="227" mass="24032">MTYGIMGAMPDEVDQLCARLTGVTKESYAGVEYHQGRLGDKEVVVCCAGMGKANAASTVQVLITRYGVERLIFSGIAGNMTSRIGIGDVVVGQTVFYHDAELDMLAQSAPFLKEYTGDPTLVKAALDACSACGVRAIAGRIATGDRFVGDAATKKAIEEACHPDCVEMEGAAVSQVAGRNGVPCVILRAMSDNADESGYDVLVVKKFSITEYVKTATDIVTRMLETL</sequence>
<dbReference type="NCBIfam" id="TIGR01704">
    <property type="entry name" value="MTA_SAH-Nsdase"/>
    <property type="match status" value="1"/>
</dbReference>
<dbReference type="Proteomes" id="UP000768567">
    <property type="component" value="Unassembled WGS sequence"/>
</dbReference>
<keyword evidence="7" id="KW-0326">Glycosidase</keyword>
<organism evidence="7 8">
    <name type="scientific">Gemmiger gallinarum</name>
    <dbReference type="NCBI Taxonomy" id="2779354"/>
    <lineage>
        <taxon>Bacteria</taxon>
        <taxon>Bacillati</taxon>
        <taxon>Bacillota</taxon>
        <taxon>Clostridia</taxon>
        <taxon>Eubacteriales</taxon>
        <taxon>Gemmiger</taxon>
    </lineage>
</organism>
<accession>A0ABR9R3V8</accession>
<evidence type="ECO:0000313" key="7">
    <source>
        <dbReference type="EMBL" id="MBE5037809.1"/>
    </source>
</evidence>
<dbReference type="InterPro" id="IPR035994">
    <property type="entry name" value="Nucleoside_phosphorylase_sf"/>
</dbReference>
<dbReference type="EC" id="3.2.2.9" evidence="2"/>
<dbReference type="EMBL" id="JADCKC010000002">
    <property type="protein sequence ID" value="MBE5037809.1"/>
    <property type="molecule type" value="Genomic_DNA"/>
</dbReference>
<proteinExistence type="predicted"/>
<dbReference type="Gene3D" id="3.40.50.1580">
    <property type="entry name" value="Nucleoside phosphorylase domain"/>
    <property type="match status" value="1"/>
</dbReference>
<dbReference type="PANTHER" id="PTHR46832:SF1">
    <property type="entry name" value="5'-METHYLTHIOADENOSINE_S-ADENOSYLHOMOCYSTEINE NUCLEOSIDASE"/>
    <property type="match status" value="1"/>
</dbReference>
<evidence type="ECO:0000256" key="4">
    <source>
        <dbReference type="ARBA" id="ARBA00022801"/>
    </source>
</evidence>
<feature type="domain" description="Nucleoside phosphorylase" evidence="6">
    <location>
        <begin position="2"/>
        <end position="224"/>
    </location>
</feature>
<dbReference type="Pfam" id="PF01048">
    <property type="entry name" value="PNP_UDP_1"/>
    <property type="match status" value="1"/>
</dbReference>
<dbReference type="InterPro" id="IPR000845">
    <property type="entry name" value="Nucleoside_phosphorylase_d"/>
</dbReference>
<evidence type="ECO:0000256" key="3">
    <source>
        <dbReference type="ARBA" id="ARBA00022605"/>
    </source>
</evidence>
<evidence type="ECO:0000256" key="1">
    <source>
        <dbReference type="ARBA" id="ARBA00004945"/>
    </source>
</evidence>
<gene>
    <name evidence="7" type="ORF">INF35_08425</name>
</gene>
<dbReference type="SUPFAM" id="SSF53167">
    <property type="entry name" value="Purine and uridine phosphorylases"/>
    <property type="match status" value="1"/>
</dbReference>
<protein>
    <recommendedName>
        <fullName evidence="2">adenosylhomocysteine nucleosidase</fullName>
        <ecNumber evidence="2">3.2.2.9</ecNumber>
    </recommendedName>
</protein>
<keyword evidence="5" id="KW-0486">Methionine biosynthesis</keyword>
<keyword evidence="8" id="KW-1185">Reference proteome</keyword>
<comment type="pathway">
    <text evidence="1">Amino-acid biosynthesis; L-methionine biosynthesis via salvage pathway; S-methyl-5-thio-alpha-D-ribose 1-phosphate from S-methyl-5'-thioadenosine (hydrolase route): step 1/2.</text>
</comment>
<dbReference type="PANTHER" id="PTHR46832">
    <property type="entry name" value="5'-METHYLTHIOADENOSINE/S-ADENOSYLHOMOCYSTEINE NUCLEOSIDASE"/>
    <property type="match status" value="1"/>
</dbReference>
<comment type="caution">
    <text evidence="7">The sequence shown here is derived from an EMBL/GenBank/DDBJ whole genome shotgun (WGS) entry which is preliminary data.</text>
</comment>
<dbReference type="NCBIfam" id="NF004079">
    <property type="entry name" value="PRK05584.1"/>
    <property type="match status" value="1"/>
</dbReference>
<evidence type="ECO:0000259" key="6">
    <source>
        <dbReference type="Pfam" id="PF01048"/>
    </source>
</evidence>
<evidence type="ECO:0000256" key="5">
    <source>
        <dbReference type="ARBA" id="ARBA00023167"/>
    </source>
</evidence>
<name>A0ABR9R3V8_9FIRM</name>
<reference evidence="7 8" key="1">
    <citation type="submission" date="2020-10" db="EMBL/GenBank/DDBJ databases">
        <title>ChiBAC.</title>
        <authorList>
            <person name="Zenner C."/>
            <person name="Hitch T.C.A."/>
            <person name="Clavel T."/>
        </authorList>
    </citation>
    <scope>NUCLEOTIDE SEQUENCE [LARGE SCALE GENOMIC DNA]</scope>
    <source>
        <strain evidence="7 8">DSM 109015</strain>
    </source>
</reference>
<dbReference type="InterPro" id="IPR010049">
    <property type="entry name" value="MTA_SAH_Nsdase"/>
</dbReference>
<dbReference type="GO" id="GO:0008782">
    <property type="term" value="F:adenosylhomocysteine nucleosidase activity"/>
    <property type="evidence" value="ECO:0007669"/>
    <property type="project" value="UniProtKB-EC"/>
</dbReference>
<evidence type="ECO:0000313" key="8">
    <source>
        <dbReference type="Proteomes" id="UP000768567"/>
    </source>
</evidence>
<dbReference type="RefSeq" id="WP_193501433.1">
    <property type="nucleotide sequence ID" value="NZ_JADCKC010000002.1"/>
</dbReference>
<keyword evidence="3" id="KW-0028">Amino-acid biosynthesis</keyword>
<keyword evidence="4 7" id="KW-0378">Hydrolase</keyword>
<evidence type="ECO:0000256" key="2">
    <source>
        <dbReference type="ARBA" id="ARBA00011974"/>
    </source>
</evidence>
<dbReference type="CDD" id="cd09008">
    <property type="entry name" value="MTAN"/>
    <property type="match status" value="1"/>
</dbReference>